<protein>
    <recommendedName>
        <fullName evidence="4">Fungal pheromone STE3G-protein-coupled receptor</fullName>
    </recommendedName>
</protein>
<gene>
    <name evidence="2" type="ORF">EXIGLDRAFT_719377</name>
</gene>
<proteinExistence type="predicted"/>
<keyword evidence="1" id="KW-0812">Transmembrane</keyword>
<evidence type="ECO:0000313" key="2">
    <source>
        <dbReference type="EMBL" id="KZV91429.1"/>
    </source>
</evidence>
<feature type="transmembrane region" description="Helical" evidence="1">
    <location>
        <begin position="89"/>
        <end position="110"/>
    </location>
</feature>
<keyword evidence="1" id="KW-0472">Membrane</keyword>
<feature type="transmembrane region" description="Helical" evidence="1">
    <location>
        <begin position="12"/>
        <end position="34"/>
    </location>
</feature>
<evidence type="ECO:0000313" key="3">
    <source>
        <dbReference type="Proteomes" id="UP000077266"/>
    </source>
</evidence>
<keyword evidence="1" id="KW-1133">Transmembrane helix</keyword>
<dbReference type="AlphaFoldDB" id="A0A166AFK9"/>
<keyword evidence="3" id="KW-1185">Reference proteome</keyword>
<feature type="transmembrane region" description="Helical" evidence="1">
    <location>
        <begin position="46"/>
        <end position="69"/>
    </location>
</feature>
<organism evidence="2 3">
    <name type="scientific">Exidia glandulosa HHB12029</name>
    <dbReference type="NCBI Taxonomy" id="1314781"/>
    <lineage>
        <taxon>Eukaryota</taxon>
        <taxon>Fungi</taxon>
        <taxon>Dikarya</taxon>
        <taxon>Basidiomycota</taxon>
        <taxon>Agaricomycotina</taxon>
        <taxon>Agaricomycetes</taxon>
        <taxon>Auriculariales</taxon>
        <taxon>Exidiaceae</taxon>
        <taxon>Exidia</taxon>
    </lineage>
</organism>
<accession>A0A166AFK9</accession>
<name>A0A166AFK9_EXIGL</name>
<reference evidence="2 3" key="1">
    <citation type="journal article" date="2016" name="Mol. Biol. Evol.">
        <title>Comparative Genomics of Early-Diverging Mushroom-Forming Fungi Provides Insights into the Origins of Lignocellulose Decay Capabilities.</title>
        <authorList>
            <person name="Nagy L.G."/>
            <person name="Riley R."/>
            <person name="Tritt A."/>
            <person name="Adam C."/>
            <person name="Daum C."/>
            <person name="Floudas D."/>
            <person name="Sun H."/>
            <person name="Yadav J.S."/>
            <person name="Pangilinan J."/>
            <person name="Larsson K.H."/>
            <person name="Matsuura K."/>
            <person name="Barry K."/>
            <person name="Labutti K."/>
            <person name="Kuo R."/>
            <person name="Ohm R.A."/>
            <person name="Bhattacharya S.S."/>
            <person name="Shirouzu T."/>
            <person name="Yoshinaga Y."/>
            <person name="Martin F.M."/>
            <person name="Grigoriev I.V."/>
            <person name="Hibbett D.S."/>
        </authorList>
    </citation>
    <scope>NUCLEOTIDE SEQUENCE [LARGE SCALE GENOMIC DNA]</scope>
    <source>
        <strain evidence="2 3">HHB12029</strain>
    </source>
</reference>
<evidence type="ECO:0008006" key="4">
    <source>
        <dbReference type="Google" id="ProtNLM"/>
    </source>
</evidence>
<dbReference type="InParanoid" id="A0A166AFK9"/>
<evidence type="ECO:0000256" key="1">
    <source>
        <dbReference type="SAM" id="Phobius"/>
    </source>
</evidence>
<feature type="transmembrane region" description="Helical" evidence="1">
    <location>
        <begin position="226"/>
        <end position="244"/>
    </location>
</feature>
<feature type="transmembrane region" description="Helical" evidence="1">
    <location>
        <begin position="187"/>
        <end position="206"/>
    </location>
</feature>
<dbReference type="Proteomes" id="UP000077266">
    <property type="component" value="Unassembled WGS sequence"/>
</dbReference>
<feature type="transmembrane region" description="Helical" evidence="1">
    <location>
        <begin position="131"/>
        <end position="150"/>
    </location>
</feature>
<dbReference type="EMBL" id="KV426028">
    <property type="protein sequence ID" value="KZV91429.1"/>
    <property type="molecule type" value="Genomic_DNA"/>
</dbReference>
<sequence length="305" mass="34266">MEAYVRTNRSSVIVNLCVSGVLLPASVVLAYFTFRRSKKLHLTASWYLVSFATACLVGFHASVLAWAISSIPLITSGGPWADGIFYAERIIQPVLTAFFALYGLTTLAACRTAFWEITAHRVFERHNMGRWILLAFDILPVLVASTFFIVDVMSSVNSYRFYYSDWFRNGSLNKPLLDHLFDTGARIVQYATAAGYVNAAFGMYFARRWTNEFQYGASLADAMFRVVAPTLLFQVLLVVPTAALRIKIVFYTSIFVRVQQLLVTSLLAWTLWKYPLKESADDEPVLPALSMLWTAEKRAVAAPCT</sequence>